<evidence type="ECO:0000256" key="1">
    <source>
        <dbReference type="SAM" id="MobiDB-lite"/>
    </source>
</evidence>
<dbReference type="EMBL" id="LGTZ01001229">
    <property type="protein sequence ID" value="OJD21933.1"/>
    <property type="molecule type" value="Genomic_DNA"/>
</dbReference>
<gene>
    <name evidence="2" type="ORF">ACJ73_06722</name>
</gene>
<dbReference type="AlphaFoldDB" id="A0A1J9R2T3"/>
<accession>A0A1J9R2T3</accession>
<protein>
    <submittedName>
        <fullName evidence="2">Uncharacterized protein</fullName>
    </submittedName>
</protein>
<evidence type="ECO:0000313" key="2">
    <source>
        <dbReference type="EMBL" id="OJD21933.1"/>
    </source>
</evidence>
<name>A0A1J9R2T3_9EURO</name>
<feature type="region of interest" description="Disordered" evidence="1">
    <location>
        <begin position="24"/>
        <end position="43"/>
    </location>
</feature>
<evidence type="ECO:0000313" key="3">
    <source>
        <dbReference type="Proteomes" id="UP000242791"/>
    </source>
</evidence>
<sequence>MLLAWRTSHSLQWSSLRAVAAKTGESSTGRVNPSREQEGPRCDSNEAICRNNIKTLSATDITQQTSSLCTNYSLRIFSMRRPQQLHRTDYLCSIVAEAGVGDTRKLFHALEVNVTVQRATCTSNERSPEY</sequence>
<dbReference type="VEuPathDB" id="FungiDB:ACJ73_06722"/>
<comment type="caution">
    <text evidence="2">The sequence shown here is derived from an EMBL/GenBank/DDBJ whole genome shotgun (WGS) entry which is preliminary data.</text>
</comment>
<feature type="compositionally biased region" description="Basic and acidic residues" evidence="1">
    <location>
        <begin position="33"/>
        <end position="43"/>
    </location>
</feature>
<keyword evidence="3" id="KW-1185">Reference proteome</keyword>
<reference evidence="2 3" key="1">
    <citation type="submission" date="2015-08" db="EMBL/GenBank/DDBJ databases">
        <title>Emmonsia species relationships and genome sequence.</title>
        <authorList>
            <person name="Cuomo C.A."/>
            <person name="Schwartz I.S."/>
            <person name="Kenyon C."/>
            <person name="De Hoog G.S."/>
            <person name="Govender N.P."/>
            <person name="Botha A."/>
            <person name="Moreno L."/>
            <person name="De Vries M."/>
            <person name="Munoz J.F."/>
            <person name="Stielow J.B."/>
        </authorList>
    </citation>
    <scope>NUCLEOTIDE SEQUENCE [LARGE SCALE GENOMIC DNA]</scope>
    <source>
        <strain evidence="2 3">EI222</strain>
    </source>
</reference>
<dbReference type="Proteomes" id="UP000242791">
    <property type="component" value="Unassembled WGS sequence"/>
</dbReference>
<organism evidence="2 3">
    <name type="scientific">Blastomyces percursus</name>
    <dbReference type="NCBI Taxonomy" id="1658174"/>
    <lineage>
        <taxon>Eukaryota</taxon>
        <taxon>Fungi</taxon>
        <taxon>Dikarya</taxon>
        <taxon>Ascomycota</taxon>
        <taxon>Pezizomycotina</taxon>
        <taxon>Eurotiomycetes</taxon>
        <taxon>Eurotiomycetidae</taxon>
        <taxon>Onygenales</taxon>
        <taxon>Ajellomycetaceae</taxon>
        <taxon>Blastomyces</taxon>
    </lineage>
</organism>
<proteinExistence type="predicted"/>